<evidence type="ECO:0000313" key="6">
    <source>
        <dbReference type="Proteomes" id="UP000254634"/>
    </source>
</evidence>
<evidence type="ECO:0000256" key="1">
    <source>
        <dbReference type="ARBA" id="ARBA00001946"/>
    </source>
</evidence>
<reference evidence="5" key="1">
    <citation type="submission" date="2018-06" db="EMBL/GenBank/DDBJ databases">
        <authorList>
            <consortium name="Pathogen Informatics"/>
            <person name="Doyle S."/>
        </authorList>
    </citation>
    <scope>NUCLEOTIDE SEQUENCE [LARGE SCALE GENOMIC DNA]</scope>
    <source>
        <strain evidence="5">NCTC13765</strain>
    </source>
</reference>
<keyword evidence="2 5" id="KW-0378">Hydrolase</keyword>
<dbReference type="InterPro" id="IPR020084">
    <property type="entry name" value="NUDIX_hydrolase_CS"/>
</dbReference>
<evidence type="ECO:0000256" key="2">
    <source>
        <dbReference type="ARBA" id="ARBA00022801"/>
    </source>
</evidence>
<dbReference type="RefSeq" id="WP_018371002.1">
    <property type="nucleotide sequence ID" value="NZ_UHFR01000005.1"/>
</dbReference>
<feature type="domain" description="Nudix hydrolase" evidence="4">
    <location>
        <begin position="1"/>
        <end position="135"/>
    </location>
</feature>
<dbReference type="AlphaFoldDB" id="A0A380L0A4"/>
<dbReference type="EMBL" id="UHFR01000005">
    <property type="protein sequence ID" value="SUN77449.1"/>
    <property type="molecule type" value="Genomic_DNA"/>
</dbReference>
<comment type="cofactor">
    <cofactor evidence="1">
        <name>Mg(2+)</name>
        <dbReference type="ChEBI" id="CHEBI:18420"/>
    </cofactor>
</comment>
<evidence type="ECO:0000259" key="4">
    <source>
        <dbReference type="PROSITE" id="PS51462"/>
    </source>
</evidence>
<accession>A0A380L0A4</accession>
<dbReference type="PANTHER" id="PTHR43046:SF12">
    <property type="entry name" value="GDP-MANNOSE MANNOSYL HYDROLASE"/>
    <property type="match status" value="1"/>
</dbReference>
<dbReference type="PROSITE" id="PS51462">
    <property type="entry name" value="NUDIX"/>
    <property type="match status" value="1"/>
</dbReference>
<sequence length="135" mass="15613">MAVQLIAHALIKQADNYLLIKRSLVKRGELNAYPEYWDIPGGTALLNESPRQTAIRETLEEVGQKIYVSDILHEDSNLDGDTLYTRLVYRGHIERTRSIVLDPEEHTEFRWICDLSDMKGEKIVPYLEELFAQLP</sequence>
<dbReference type="Proteomes" id="UP000254634">
    <property type="component" value="Unassembled WGS sequence"/>
</dbReference>
<dbReference type="PROSITE" id="PS00893">
    <property type="entry name" value="NUDIX_BOX"/>
    <property type="match status" value="1"/>
</dbReference>
<dbReference type="Pfam" id="PF00293">
    <property type="entry name" value="NUDIX"/>
    <property type="match status" value="1"/>
</dbReference>
<dbReference type="InterPro" id="IPR000086">
    <property type="entry name" value="NUDIX_hydrolase_dom"/>
</dbReference>
<proteinExistence type="predicted"/>
<dbReference type="SUPFAM" id="SSF55811">
    <property type="entry name" value="Nudix"/>
    <property type="match status" value="1"/>
</dbReference>
<gene>
    <name evidence="5" type="ORF">NCTC13765_01974</name>
</gene>
<keyword evidence="3" id="KW-0460">Magnesium</keyword>
<dbReference type="InterPro" id="IPR015797">
    <property type="entry name" value="NUDIX_hydrolase-like_dom_sf"/>
</dbReference>
<organism evidence="5 6">
    <name type="scientific">Streptococcus massiliensis</name>
    <dbReference type="NCBI Taxonomy" id="313439"/>
    <lineage>
        <taxon>Bacteria</taxon>
        <taxon>Bacillati</taxon>
        <taxon>Bacillota</taxon>
        <taxon>Bacilli</taxon>
        <taxon>Lactobacillales</taxon>
        <taxon>Streptococcaceae</taxon>
        <taxon>Streptococcus</taxon>
    </lineage>
</organism>
<evidence type="ECO:0000313" key="5">
    <source>
        <dbReference type="EMBL" id="SUN77449.1"/>
    </source>
</evidence>
<dbReference type="Gene3D" id="3.90.79.10">
    <property type="entry name" value="Nucleoside Triphosphate Pyrophosphohydrolase"/>
    <property type="match status" value="1"/>
</dbReference>
<dbReference type="PANTHER" id="PTHR43046">
    <property type="entry name" value="GDP-MANNOSE MANNOSYL HYDROLASE"/>
    <property type="match status" value="1"/>
</dbReference>
<keyword evidence="6" id="KW-1185">Reference proteome</keyword>
<protein>
    <submittedName>
        <fullName evidence="5">NTP pyrophosphohydrolases including oxidative damage repair enzymes</fullName>
        <ecNumber evidence="5">3.6.1.-</ecNumber>
    </submittedName>
</protein>
<dbReference type="OrthoDB" id="9816289at2"/>
<dbReference type="EC" id="3.6.1.-" evidence="5"/>
<dbReference type="GO" id="GO:0016787">
    <property type="term" value="F:hydrolase activity"/>
    <property type="evidence" value="ECO:0007669"/>
    <property type="project" value="UniProtKB-KW"/>
</dbReference>
<dbReference type="CDD" id="cd02883">
    <property type="entry name" value="NUDIX_Hydrolase"/>
    <property type="match status" value="1"/>
</dbReference>
<name>A0A380L0A4_9STRE</name>
<dbReference type="STRING" id="1123307.GCA_000380065_00316"/>
<evidence type="ECO:0000256" key="3">
    <source>
        <dbReference type="ARBA" id="ARBA00022842"/>
    </source>
</evidence>